<feature type="transmembrane region" description="Helical" evidence="1">
    <location>
        <begin position="38"/>
        <end position="58"/>
    </location>
</feature>
<dbReference type="AlphaFoldDB" id="A0A4V0Z728"/>
<dbReference type="EMBL" id="CP035945">
    <property type="protein sequence ID" value="QBE95348.1"/>
    <property type="molecule type" value="Genomic_DNA"/>
</dbReference>
<dbReference type="KEGG" id="bpro:PMF13cell1_00869"/>
<gene>
    <name evidence="3" type="primary">blaR1_1</name>
    <name evidence="3" type="ORF">PMF13cell1_00869</name>
</gene>
<accession>A0A4V0Z728</accession>
<dbReference type="InterPro" id="IPR008756">
    <property type="entry name" value="Peptidase_M56"/>
</dbReference>
<dbReference type="PANTHER" id="PTHR34978:SF3">
    <property type="entry name" value="SLR0241 PROTEIN"/>
    <property type="match status" value="1"/>
</dbReference>
<name>A0A4V0Z728_9FIRM</name>
<dbReference type="RefSeq" id="WP_130179932.1">
    <property type="nucleotide sequence ID" value="NZ_AP031439.1"/>
</dbReference>
<keyword evidence="1" id="KW-1133">Transmembrane helix</keyword>
<feature type="transmembrane region" description="Helical" evidence="1">
    <location>
        <begin position="307"/>
        <end position="324"/>
    </location>
</feature>
<sequence length="390" mass="46112">MELSLPALITCSISMSILSIIIYIALRWNYLYQKAGILSVYILMILTILRGCFPLDIYKPGLTKTYGSLVIIPTIQKIITTRIAYENHRFFSVLDLMIIVWIVVGTFLFIKKSVGYYRLSKKISQMPRSSSQNINQVYQKAFQKIFKRKNYHFEVIEMKEISTPATFGLFHPVILLPRIEFTETELYCVLLHELIHIKHRDWVIKVIMDFISCIHWWNIFVSILLPSLLQQIQELYVDHSMETLVPAQNRFDYASSILKTLKYTQKSQKKMTAQTSYYALCNLSNKKNLQQRFNYIKKWKHRKKSNIFIALASILFMFSFTFVFEARNLPEYDQNGDDIFYLEKDNSYYLKNGKCYDLYLNGEYFFTTEDLAQVPNDFKDLPIYEKGDFK</sequence>
<dbReference type="CDD" id="cd07341">
    <property type="entry name" value="M56_BlaR1_MecR1_like"/>
    <property type="match status" value="1"/>
</dbReference>
<evidence type="ECO:0000259" key="2">
    <source>
        <dbReference type="Pfam" id="PF05569"/>
    </source>
</evidence>
<feature type="transmembrane region" description="Helical" evidence="1">
    <location>
        <begin position="90"/>
        <end position="110"/>
    </location>
</feature>
<evidence type="ECO:0000256" key="1">
    <source>
        <dbReference type="SAM" id="Phobius"/>
    </source>
</evidence>
<reference evidence="3 4" key="1">
    <citation type="submission" date="2019-01" db="EMBL/GenBank/DDBJ databases">
        <title>PMF-metabolizing Aryl O-demethylase.</title>
        <authorList>
            <person name="Kim M."/>
        </authorList>
    </citation>
    <scope>NUCLEOTIDE SEQUENCE [LARGE SCALE GENOMIC DNA]</scope>
    <source>
        <strain evidence="3 4">PMF1</strain>
    </source>
</reference>
<keyword evidence="1" id="KW-0472">Membrane</keyword>
<dbReference type="Pfam" id="PF05569">
    <property type="entry name" value="Peptidase_M56"/>
    <property type="match status" value="1"/>
</dbReference>
<feature type="transmembrane region" description="Helical" evidence="1">
    <location>
        <begin position="6"/>
        <end position="26"/>
    </location>
</feature>
<protein>
    <submittedName>
        <fullName evidence="3">Regulatory protein BlaR1</fullName>
    </submittedName>
</protein>
<keyword evidence="1" id="KW-0812">Transmembrane</keyword>
<evidence type="ECO:0000313" key="3">
    <source>
        <dbReference type="EMBL" id="QBE95348.1"/>
    </source>
</evidence>
<organism evidence="3 4">
    <name type="scientific">Blautia producta</name>
    <dbReference type="NCBI Taxonomy" id="33035"/>
    <lineage>
        <taxon>Bacteria</taxon>
        <taxon>Bacillati</taxon>
        <taxon>Bacillota</taxon>
        <taxon>Clostridia</taxon>
        <taxon>Lachnospirales</taxon>
        <taxon>Lachnospiraceae</taxon>
        <taxon>Blautia</taxon>
    </lineage>
</organism>
<dbReference type="Proteomes" id="UP000289794">
    <property type="component" value="Chromosome"/>
</dbReference>
<dbReference type="InterPro" id="IPR052173">
    <property type="entry name" value="Beta-lactam_resp_regulator"/>
</dbReference>
<evidence type="ECO:0000313" key="4">
    <source>
        <dbReference type="Proteomes" id="UP000289794"/>
    </source>
</evidence>
<proteinExistence type="predicted"/>
<feature type="domain" description="Peptidase M56" evidence="2">
    <location>
        <begin position="78"/>
        <end position="296"/>
    </location>
</feature>
<dbReference type="PANTHER" id="PTHR34978">
    <property type="entry name" value="POSSIBLE SENSOR-TRANSDUCER PROTEIN BLAR"/>
    <property type="match status" value="1"/>
</dbReference>